<sequence length="152" mass="17496">MNKVSVIISFIAVAISILSLLNTYLARRKANENTIRALKMELLKDYYEIENRIANIELTALISKNRWKGVLKPIYMKEIDETWGEAKQFADSFKKSNTPIIASIDTLSERELVAFHQKLLAVRPGVMIQHDLISENIKKFDNKMESLLDKNL</sequence>
<feature type="transmembrane region" description="Helical" evidence="1">
    <location>
        <begin position="6"/>
        <end position="26"/>
    </location>
</feature>
<organism evidence="2">
    <name type="scientific">Salmonella enterica subsp. houtenae serovar 1,40:z4,z32:-</name>
    <dbReference type="NCBI Taxonomy" id="1967604"/>
    <lineage>
        <taxon>Bacteria</taxon>
        <taxon>Pseudomonadati</taxon>
        <taxon>Pseudomonadota</taxon>
        <taxon>Gammaproteobacteria</taxon>
        <taxon>Enterobacterales</taxon>
        <taxon>Enterobacteriaceae</taxon>
        <taxon>Salmonella</taxon>
    </lineage>
</organism>
<reference evidence="2" key="1">
    <citation type="journal article" date="2018" name="Genome Biol.">
        <title>SKESA: strategic k-mer extension for scrupulous assemblies.</title>
        <authorList>
            <person name="Souvorov A."/>
            <person name="Agarwala R."/>
            <person name="Lipman D.J."/>
        </authorList>
    </citation>
    <scope>NUCLEOTIDE SEQUENCE</scope>
    <source>
        <strain evidence="2">23-88</strain>
    </source>
</reference>
<comment type="caution">
    <text evidence="2">The sequence shown here is derived from an EMBL/GenBank/DDBJ whole genome shotgun (WGS) entry which is preliminary data.</text>
</comment>
<name>A0A730WEX0_SALHO</name>
<reference evidence="2" key="2">
    <citation type="submission" date="2018-07" db="EMBL/GenBank/DDBJ databases">
        <authorList>
            <consortium name="NCBI Pathogen Detection Project"/>
        </authorList>
    </citation>
    <scope>NUCLEOTIDE SEQUENCE</scope>
    <source>
        <strain evidence="2">23-88</strain>
    </source>
</reference>
<proteinExistence type="predicted"/>
<accession>A0A730WEX0</accession>
<keyword evidence="1" id="KW-1133">Transmembrane helix</keyword>
<keyword evidence="1" id="KW-0812">Transmembrane</keyword>
<evidence type="ECO:0000256" key="1">
    <source>
        <dbReference type="SAM" id="Phobius"/>
    </source>
</evidence>
<dbReference type="EMBL" id="DAARWD010000024">
    <property type="protein sequence ID" value="HAE4190971.1"/>
    <property type="molecule type" value="Genomic_DNA"/>
</dbReference>
<gene>
    <name evidence="2" type="ORF">GND90_004007</name>
</gene>
<keyword evidence="1" id="KW-0472">Membrane</keyword>
<protein>
    <submittedName>
        <fullName evidence="2">Uncharacterized protein</fullName>
    </submittedName>
</protein>
<dbReference type="AlphaFoldDB" id="A0A730WEX0"/>
<evidence type="ECO:0000313" key="2">
    <source>
        <dbReference type="EMBL" id="HAE4190971.1"/>
    </source>
</evidence>